<dbReference type="EMBL" id="AFHS01000019">
    <property type="protein sequence ID" value="EGK10792.1"/>
    <property type="molecule type" value="Genomic_DNA"/>
</dbReference>
<sequence>MSPCPNLNLKHYIHHIVSSQTRYQYQSSLHITHTLFLKLNFLKSFYILFAEIIKIQIKIKMLSKNINNSIYLIVNFFDILLQIM</sequence>
<name>F5S5U1_KINKI</name>
<gene>
    <name evidence="1" type="ORF">HMPREF0476_0574</name>
</gene>
<accession>F5S5U1</accession>
<dbReference type="HOGENOM" id="CLU_2523128_0_0_4"/>
<evidence type="ECO:0000313" key="1">
    <source>
        <dbReference type="EMBL" id="EGK10792.1"/>
    </source>
</evidence>
<evidence type="ECO:0000313" key="2">
    <source>
        <dbReference type="Proteomes" id="UP000004207"/>
    </source>
</evidence>
<comment type="caution">
    <text evidence="1">The sequence shown here is derived from an EMBL/GenBank/DDBJ whole genome shotgun (WGS) entry which is preliminary data.</text>
</comment>
<dbReference type="Proteomes" id="UP000004207">
    <property type="component" value="Unassembled WGS sequence"/>
</dbReference>
<protein>
    <submittedName>
        <fullName evidence="1">Uncharacterized protein</fullName>
    </submittedName>
</protein>
<keyword evidence="2" id="KW-1185">Reference proteome</keyword>
<organism evidence="1 2">
    <name type="scientific">Kingella kingae ATCC 23330</name>
    <dbReference type="NCBI Taxonomy" id="887327"/>
    <lineage>
        <taxon>Bacteria</taxon>
        <taxon>Pseudomonadati</taxon>
        <taxon>Pseudomonadota</taxon>
        <taxon>Betaproteobacteria</taxon>
        <taxon>Neisseriales</taxon>
        <taxon>Neisseriaceae</taxon>
        <taxon>Kingella</taxon>
    </lineage>
</organism>
<dbReference type="AlphaFoldDB" id="F5S5U1"/>
<reference evidence="1 2" key="1">
    <citation type="submission" date="2011-04" db="EMBL/GenBank/DDBJ databases">
        <authorList>
            <person name="Muzny D."/>
            <person name="Qin X."/>
            <person name="Deng J."/>
            <person name="Jiang H."/>
            <person name="Liu Y."/>
            <person name="Qu J."/>
            <person name="Song X.-Z."/>
            <person name="Zhang L."/>
            <person name="Thornton R."/>
            <person name="Coyle M."/>
            <person name="Francisco L."/>
            <person name="Jackson L."/>
            <person name="Javaid M."/>
            <person name="Korchina V."/>
            <person name="Kovar C."/>
            <person name="Mata R."/>
            <person name="Mathew T."/>
            <person name="Ngo R."/>
            <person name="Nguyen L."/>
            <person name="Nguyen N."/>
            <person name="Okwuonu G."/>
            <person name="Ongeri F."/>
            <person name="Pham C."/>
            <person name="Simmons D."/>
            <person name="Wilczek-Boney K."/>
            <person name="Hale W."/>
            <person name="Jakkamsetti A."/>
            <person name="Pham P."/>
            <person name="Ruth R."/>
            <person name="San Lucas F."/>
            <person name="Warren J."/>
            <person name="Zhang J."/>
            <person name="Zhao Z."/>
            <person name="Zhou C."/>
            <person name="Zhu D."/>
            <person name="Lee S."/>
            <person name="Bess C."/>
            <person name="Blankenburg K."/>
            <person name="Forbes L."/>
            <person name="Fu Q."/>
            <person name="Gubbala S."/>
            <person name="Hirani K."/>
            <person name="Jayaseelan J.C."/>
            <person name="Lara F."/>
            <person name="Munidasa M."/>
            <person name="Palculict T."/>
            <person name="Patil S."/>
            <person name="Pu L.-L."/>
            <person name="Saada N."/>
            <person name="Tang L."/>
            <person name="Weissenberger G."/>
            <person name="Zhu Y."/>
            <person name="Hemphill L."/>
            <person name="Shang Y."/>
            <person name="Youmans B."/>
            <person name="Ayvaz T."/>
            <person name="Ross M."/>
            <person name="Santibanez J."/>
            <person name="Aqrawi P."/>
            <person name="Gross S."/>
            <person name="Joshi V."/>
            <person name="Fowler G."/>
            <person name="Nazareth L."/>
            <person name="Reid J."/>
            <person name="Worley K."/>
            <person name="Petrosino J."/>
            <person name="Highlander S."/>
            <person name="Gibbs R."/>
        </authorList>
    </citation>
    <scope>NUCLEOTIDE SEQUENCE [LARGE SCALE GENOMIC DNA]</scope>
    <source>
        <strain evidence="1 2">ATCC 23330</strain>
    </source>
</reference>
<proteinExistence type="predicted"/>